<dbReference type="InterPro" id="IPR021109">
    <property type="entry name" value="Peptidase_aspartic_dom_sf"/>
</dbReference>
<dbReference type="PANTHER" id="PTHR15503">
    <property type="entry name" value="LDOC1 RELATED"/>
    <property type="match status" value="1"/>
</dbReference>
<feature type="compositionally biased region" description="Low complexity" evidence="1">
    <location>
        <begin position="546"/>
        <end position="556"/>
    </location>
</feature>
<dbReference type="PROSITE" id="PS00141">
    <property type="entry name" value="ASP_PROTEASE"/>
    <property type="match status" value="1"/>
</dbReference>
<feature type="compositionally biased region" description="Basic and acidic residues" evidence="1">
    <location>
        <begin position="253"/>
        <end position="274"/>
    </location>
</feature>
<keyword evidence="3" id="KW-0808">Transferase</keyword>
<keyword evidence="3" id="KW-0695">RNA-directed DNA polymerase</keyword>
<reference evidence="3" key="2">
    <citation type="submission" date="2022-01" db="EMBL/GenBank/DDBJ databases">
        <authorList>
            <person name="Yamashiro T."/>
            <person name="Shiraishi A."/>
            <person name="Satake H."/>
            <person name="Nakayama K."/>
        </authorList>
    </citation>
    <scope>NUCLEOTIDE SEQUENCE</scope>
</reference>
<feature type="compositionally biased region" description="Gly residues" evidence="1">
    <location>
        <begin position="527"/>
        <end position="545"/>
    </location>
</feature>
<feature type="domain" description="Retrotransposon gag" evidence="2">
    <location>
        <begin position="615"/>
        <end position="674"/>
    </location>
</feature>
<feature type="compositionally biased region" description="Basic and acidic residues" evidence="1">
    <location>
        <begin position="720"/>
        <end position="733"/>
    </location>
</feature>
<dbReference type="InterPro" id="IPR043502">
    <property type="entry name" value="DNA/RNA_pol_sf"/>
</dbReference>
<feature type="compositionally biased region" description="Low complexity" evidence="1">
    <location>
        <begin position="118"/>
        <end position="128"/>
    </location>
</feature>
<feature type="region of interest" description="Disordered" evidence="1">
    <location>
        <begin position="510"/>
        <end position="556"/>
    </location>
</feature>
<reference evidence="3" key="1">
    <citation type="journal article" date="2022" name="Int. J. Mol. Sci.">
        <title>Draft Genome of Tanacetum Coccineum: Genomic Comparison of Closely Related Tanacetum-Family Plants.</title>
        <authorList>
            <person name="Yamashiro T."/>
            <person name="Shiraishi A."/>
            <person name="Nakayama K."/>
            <person name="Satake H."/>
        </authorList>
    </citation>
    <scope>NUCLEOTIDE SEQUENCE</scope>
</reference>
<dbReference type="Pfam" id="PF08284">
    <property type="entry name" value="RVP_2"/>
    <property type="match status" value="1"/>
</dbReference>
<dbReference type="SUPFAM" id="SSF50630">
    <property type="entry name" value="Acid proteases"/>
    <property type="match status" value="1"/>
</dbReference>
<evidence type="ECO:0000259" key="2">
    <source>
        <dbReference type="Pfam" id="PF03732"/>
    </source>
</evidence>
<dbReference type="Gene3D" id="3.30.70.270">
    <property type="match status" value="1"/>
</dbReference>
<sequence length="1086" mass="120400">MLGHDPVLAVIVIRCYIIPRRTTTIDRCLAWMLLIDLCEVYLPVPVMAISVISISSDSSEDSVGTPAGRVILFGTIPTTIPDTTPVITPPATQTDTPVIPTETPIIAPTIPPSPDYTPASPDYSPASDSESDPSEDPSSDHIPPLPAISPFLSSDDDTTDSDTPDTPPSPTHGTPFTEITASTQRSPIIPRRRVMILSPGQPIPHGRPYRYHLNGPVHMMTARKRVGPLPTHRLAVRHSADHSSSDSSSEASSDFHSDASSDPSSRHSLSDHSSPDLPSTSAGPSRKRRRSPMTSVPALSPVSGALSPVHADLIPSPKRVKDSGYLADVEVDPREISLRDDAIVRVSDEPHLEQDIDPEIQTEIDECFAYADALRDRGIDARVVVEARDKTETGVRGPVKRFHDHHSGYLSHRYRLLRSFRENVRDIGLLGLSRESYAFETGAIAELERDNKRLRGTASVENLRRVLGSTWATFLRDDMPNTRSGASMTREEFEELVNRRVAEEMEAHEAARTLEPLNENVDEQEGKNGGNGNGGNGGNRNGGNGENRNGNRNGNHGMNYGGFMPVARECTFQDFLKCKPHNFSGTEGVVGLTRWFEKMETVFNISNCPSKYQVKYATCTLQDSALTWWNSHKRTIGVEAAYAMNWVKLMKLMTEVYCPRNEIQKMETELWNLTVKGRLDASLIGNVIAVNPARLQDAIRIANQLMDKKVQGYAARSAENKRRMEIEESEPWKQTRNKNGNKTGNQTGGNETTARAYAIGGGGTNPDSNVVTGTFLLNNCYASMLFDSGADRSFVSTTFSALLDVAPTTLDTSYAVELADGRISETNIVLRGCTLGLLGHPFNIDLMPVKLGSFDVIIGMDWLAKYHALIVCDEKVVRIPYGNEVLIIRGDNCDSGSKLNIISCTKTQKYIEKGCQVYLAQVTSKKAEDKSEERRLEDVPIVREFPEVFPEDFPRLPPAQQVDSYRLSPWCAPVAASTGQVSNLSRPRDLVNLQLRVLRKTFQMQHFGPAMVTNEFQKGTVRTFLKLILNLLKKEELYAKFSKCEFWLSKIIRRFIKGFSKIARPMTKLTQKSVKFEWGEKAEAPF</sequence>
<dbReference type="Gene3D" id="2.40.70.10">
    <property type="entry name" value="Acid Proteases"/>
    <property type="match status" value="1"/>
</dbReference>
<gene>
    <name evidence="3" type="ORF">Tco_0769971</name>
</gene>
<feature type="compositionally biased region" description="Polar residues" evidence="1">
    <location>
        <begin position="172"/>
        <end position="186"/>
    </location>
</feature>
<keyword evidence="3" id="KW-0548">Nucleotidyltransferase</keyword>
<feature type="compositionally biased region" description="Low complexity" evidence="1">
    <location>
        <begin position="83"/>
        <end position="108"/>
    </location>
</feature>
<name>A0ABQ4ZBU5_9ASTR</name>
<feature type="region of interest" description="Disordered" evidence="1">
    <location>
        <begin position="236"/>
        <end position="319"/>
    </location>
</feature>
<protein>
    <submittedName>
        <fullName evidence="3">Reverse transcriptase domain-containing protein</fullName>
    </submittedName>
</protein>
<dbReference type="InterPro" id="IPR043128">
    <property type="entry name" value="Rev_trsase/Diguanyl_cyclase"/>
</dbReference>
<feature type="region of interest" description="Disordered" evidence="1">
    <location>
        <begin position="83"/>
        <end position="191"/>
    </location>
</feature>
<evidence type="ECO:0000313" key="3">
    <source>
        <dbReference type="EMBL" id="GJS87335.1"/>
    </source>
</evidence>
<accession>A0ABQ4ZBU5</accession>
<feature type="region of interest" description="Disordered" evidence="1">
    <location>
        <begin position="720"/>
        <end position="760"/>
    </location>
</feature>
<evidence type="ECO:0000256" key="1">
    <source>
        <dbReference type="SAM" id="MobiDB-lite"/>
    </source>
</evidence>
<feature type="compositionally biased region" description="Acidic residues" evidence="1">
    <location>
        <begin position="154"/>
        <end position="163"/>
    </location>
</feature>
<keyword evidence="4" id="KW-1185">Reference proteome</keyword>
<dbReference type="GO" id="GO:0003964">
    <property type="term" value="F:RNA-directed DNA polymerase activity"/>
    <property type="evidence" value="ECO:0007669"/>
    <property type="project" value="UniProtKB-KW"/>
</dbReference>
<dbReference type="InterPro" id="IPR032567">
    <property type="entry name" value="RTL1-rel"/>
</dbReference>
<dbReference type="Pfam" id="PF03732">
    <property type="entry name" value="Retrotrans_gag"/>
    <property type="match status" value="1"/>
</dbReference>
<feature type="compositionally biased region" description="Low complexity" evidence="1">
    <location>
        <begin position="737"/>
        <end position="753"/>
    </location>
</feature>
<proteinExistence type="predicted"/>
<evidence type="ECO:0000313" key="4">
    <source>
        <dbReference type="Proteomes" id="UP001151760"/>
    </source>
</evidence>
<dbReference type="EMBL" id="BQNB010011190">
    <property type="protein sequence ID" value="GJS87335.1"/>
    <property type="molecule type" value="Genomic_DNA"/>
</dbReference>
<organism evidence="3 4">
    <name type="scientific">Tanacetum coccineum</name>
    <dbReference type="NCBI Taxonomy" id="301880"/>
    <lineage>
        <taxon>Eukaryota</taxon>
        <taxon>Viridiplantae</taxon>
        <taxon>Streptophyta</taxon>
        <taxon>Embryophyta</taxon>
        <taxon>Tracheophyta</taxon>
        <taxon>Spermatophyta</taxon>
        <taxon>Magnoliopsida</taxon>
        <taxon>eudicotyledons</taxon>
        <taxon>Gunneridae</taxon>
        <taxon>Pentapetalae</taxon>
        <taxon>asterids</taxon>
        <taxon>campanulids</taxon>
        <taxon>Asterales</taxon>
        <taxon>Asteraceae</taxon>
        <taxon>Asteroideae</taxon>
        <taxon>Anthemideae</taxon>
        <taxon>Anthemidinae</taxon>
        <taxon>Tanacetum</taxon>
    </lineage>
</organism>
<dbReference type="InterPro" id="IPR005162">
    <property type="entry name" value="Retrotrans_gag_dom"/>
</dbReference>
<dbReference type="InterPro" id="IPR001969">
    <property type="entry name" value="Aspartic_peptidase_AS"/>
</dbReference>
<dbReference type="PANTHER" id="PTHR15503:SF45">
    <property type="entry name" value="RNA-DIRECTED DNA POLYMERASE HOMOLOG"/>
    <property type="match status" value="1"/>
</dbReference>
<dbReference type="CDD" id="cd00303">
    <property type="entry name" value="retropepsin_like"/>
    <property type="match status" value="1"/>
</dbReference>
<comment type="caution">
    <text evidence="3">The sequence shown here is derived from an EMBL/GenBank/DDBJ whole genome shotgun (WGS) entry which is preliminary data.</text>
</comment>
<dbReference type="Proteomes" id="UP001151760">
    <property type="component" value="Unassembled WGS sequence"/>
</dbReference>
<dbReference type="SUPFAM" id="SSF56672">
    <property type="entry name" value="DNA/RNA polymerases"/>
    <property type="match status" value="1"/>
</dbReference>